<reference evidence="1" key="1">
    <citation type="submission" date="2014-11" db="EMBL/GenBank/DDBJ databases">
        <authorList>
            <person name="Amaro Gonzalez C."/>
        </authorList>
    </citation>
    <scope>NUCLEOTIDE SEQUENCE</scope>
</reference>
<accession>A0A0E9SU81</accession>
<reference evidence="1" key="2">
    <citation type="journal article" date="2015" name="Fish Shellfish Immunol.">
        <title>Early steps in the European eel (Anguilla anguilla)-Vibrio vulnificus interaction in the gills: Role of the RtxA13 toxin.</title>
        <authorList>
            <person name="Callol A."/>
            <person name="Pajuelo D."/>
            <person name="Ebbesson L."/>
            <person name="Teles M."/>
            <person name="MacKenzie S."/>
            <person name="Amaro C."/>
        </authorList>
    </citation>
    <scope>NUCLEOTIDE SEQUENCE</scope>
</reference>
<protein>
    <submittedName>
        <fullName evidence="1">Uncharacterized protein</fullName>
    </submittedName>
</protein>
<proteinExistence type="predicted"/>
<organism evidence="1">
    <name type="scientific">Anguilla anguilla</name>
    <name type="common">European freshwater eel</name>
    <name type="synonym">Muraena anguilla</name>
    <dbReference type="NCBI Taxonomy" id="7936"/>
    <lineage>
        <taxon>Eukaryota</taxon>
        <taxon>Metazoa</taxon>
        <taxon>Chordata</taxon>
        <taxon>Craniata</taxon>
        <taxon>Vertebrata</taxon>
        <taxon>Euteleostomi</taxon>
        <taxon>Actinopterygii</taxon>
        <taxon>Neopterygii</taxon>
        <taxon>Teleostei</taxon>
        <taxon>Anguilliformes</taxon>
        <taxon>Anguillidae</taxon>
        <taxon>Anguilla</taxon>
    </lineage>
</organism>
<sequence length="15" mass="1957">MFIFFFQKNLFQSFL</sequence>
<dbReference type="EMBL" id="GBXM01064469">
    <property type="protein sequence ID" value="JAH44108.1"/>
    <property type="molecule type" value="Transcribed_RNA"/>
</dbReference>
<evidence type="ECO:0000313" key="1">
    <source>
        <dbReference type="EMBL" id="JAH44108.1"/>
    </source>
</evidence>
<name>A0A0E9SU81_ANGAN</name>